<organism evidence="1 2">
    <name type="scientific">Aristaeella lactis</name>
    <dbReference type="NCBI Taxonomy" id="3046383"/>
    <lineage>
        <taxon>Bacteria</taxon>
        <taxon>Bacillati</taxon>
        <taxon>Bacillota</taxon>
        <taxon>Clostridia</taxon>
        <taxon>Eubacteriales</taxon>
        <taxon>Aristaeellaceae</taxon>
        <taxon>Aristaeella</taxon>
    </lineage>
</organism>
<comment type="caution">
    <text evidence="1">The sequence shown here is derived from an EMBL/GenBank/DDBJ whole genome shotgun (WGS) entry which is preliminary data.</text>
</comment>
<protein>
    <submittedName>
        <fullName evidence="1">Phosphoglucomutase</fullName>
    </submittedName>
</protein>
<evidence type="ECO:0000313" key="2">
    <source>
        <dbReference type="Proteomes" id="UP000192328"/>
    </source>
</evidence>
<dbReference type="Proteomes" id="UP000192328">
    <property type="component" value="Unassembled WGS sequence"/>
</dbReference>
<gene>
    <name evidence="1" type="ORF">SAMN06297397_0699</name>
</gene>
<keyword evidence="2" id="KW-1185">Reference proteome</keyword>
<evidence type="ECO:0000313" key="1">
    <source>
        <dbReference type="EMBL" id="SMC40749.1"/>
    </source>
</evidence>
<proteinExistence type="predicted"/>
<name>A0AC61PIS4_9FIRM</name>
<dbReference type="EMBL" id="FWXZ01000001">
    <property type="protein sequence ID" value="SMC40749.1"/>
    <property type="molecule type" value="Genomic_DNA"/>
</dbReference>
<accession>A0AC61PIS4</accession>
<reference evidence="1" key="1">
    <citation type="submission" date="2017-04" db="EMBL/GenBank/DDBJ databases">
        <authorList>
            <person name="Varghese N."/>
            <person name="Submissions S."/>
        </authorList>
    </citation>
    <scope>NUCLEOTIDE SEQUENCE</scope>
    <source>
        <strain evidence="1">WTE2008</strain>
    </source>
</reference>
<sequence length="558" mass="62019">MIKEKYESWLNCPAMPAELLDLLRDMDESSMRECFYRNLAFGTGGLRGVLGAGTNRMNLFTVMKATRGLGAYLLETFDRPSCAVSYDSRIHSKDFAELTAAVLADMGISVWLYPALMPTPMLSFAVRRLSASAGVMVTASHNPARFNGYKVYGADGCQITLEAAEKIQKSIDSQLDLSDTLPSFSGYLSSGKIRYITDETVEDYYRAVLSLRVKESSCPLHVVYTPLNGAGNVPVREILRRLGNICVDLVSEQELPDGHFPTCPYPNPEIREAMELAIRKTLETGADLCFATDPDCDRMGAGVRTGSDVTLISGNDMGILMLDYLCRNRRNDTALPPVVVKTIVTTEMAAALCREYGLELRNVLTGFKYIGEQIGLLETAGQRDRYLFGFEESYGYLSGTDVRDKDAVNAVLLLCDMAADLKEQGKTLLDRLQELRKEYGIYVQRLLTYEYEGEQGALLMNRIMSELRAPLDSFADPRFKNASRIDYLNDDTGLPKSDVLSFELSPSDKVIVRPSGTEPKLKAYLFTNAASENAAEHNLDLLQEMIDRIADTKKRTAD</sequence>